<gene>
    <name evidence="2" type="ORF">GCM10010492_74830</name>
</gene>
<dbReference type="InterPro" id="IPR050491">
    <property type="entry name" value="AmpC-like"/>
</dbReference>
<protein>
    <submittedName>
        <fullName evidence="2">Serine hydrolase domain-containing protein</fullName>
    </submittedName>
</protein>
<organism evidence="2 3">
    <name type="scientific">Saccharothrix mutabilis subsp. mutabilis</name>
    <dbReference type="NCBI Taxonomy" id="66855"/>
    <lineage>
        <taxon>Bacteria</taxon>
        <taxon>Bacillati</taxon>
        <taxon>Actinomycetota</taxon>
        <taxon>Actinomycetes</taxon>
        <taxon>Pseudonocardiales</taxon>
        <taxon>Pseudonocardiaceae</taxon>
        <taxon>Saccharothrix</taxon>
    </lineage>
</organism>
<evidence type="ECO:0000313" key="3">
    <source>
        <dbReference type="Proteomes" id="UP001500416"/>
    </source>
</evidence>
<dbReference type="SUPFAM" id="SSF56601">
    <property type="entry name" value="beta-lactamase/transpeptidase-like"/>
    <property type="match status" value="1"/>
</dbReference>
<dbReference type="Pfam" id="PF00144">
    <property type="entry name" value="Beta-lactamase"/>
    <property type="match status" value="1"/>
</dbReference>
<dbReference type="PANTHER" id="PTHR46825">
    <property type="entry name" value="D-ALANYL-D-ALANINE-CARBOXYPEPTIDASE/ENDOPEPTIDASE AMPH"/>
    <property type="match status" value="1"/>
</dbReference>
<keyword evidence="3" id="KW-1185">Reference proteome</keyword>
<comment type="caution">
    <text evidence="2">The sequence shown here is derived from an EMBL/GenBank/DDBJ whole genome shotgun (WGS) entry which is preliminary data.</text>
</comment>
<dbReference type="GO" id="GO:0016787">
    <property type="term" value="F:hydrolase activity"/>
    <property type="evidence" value="ECO:0007669"/>
    <property type="project" value="UniProtKB-KW"/>
</dbReference>
<dbReference type="PANTHER" id="PTHR46825:SF7">
    <property type="entry name" value="D-ALANYL-D-ALANINE CARBOXYPEPTIDASE"/>
    <property type="match status" value="1"/>
</dbReference>
<accession>A0ABN0UW16</accession>
<dbReference type="RefSeq" id="WP_343940078.1">
    <property type="nucleotide sequence ID" value="NZ_BAAABU010000034.1"/>
</dbReference>
<sequence length="323" mass="34454">MDEHLVPLLSAAPGATGVAVAARRRHEDTVLLSGTTARDGDPLTPTTRFEIGSLTKTFTALLLARMVAAGEVAHDDEVRRYLPGGALAAPITLDQLATHTSGLPRLPPGLLRTALPRWFSTPYAAFGPDDLLAALPRTRTRPGYRYSNYGVALLGFALARAAGVPYAELLADRVLRPLGLHDTDCTDTRQATGHWHGRPRPPWDIPGLPAAGALRSTARDLLRYLTALLDPDATPLAAALTDVARPRVVRPGTTDDVCLVWNRRARPGRTLLFHAGGTRGFTAFAGYSPDTGTALVALANSGPGLRDPFVQRSYEALRALATA</sequence>
<proteinExistence type="predicted"/>
<feature type="domain" description="Beta-lactamase-related" evidence="1">
    <location>
        <begin position="13"/>
        <end position="317"/>
    </location>
</feature>
<dbReference type="InterPro" id="IPR001466">
    <property type="entry name" value="Beta-lactam-related"/>
</dbReference>
<dbReference type="EMBL" id="BAAABU010000034">
    <property type="protein sequence ID" value="GAA0262808.1"/>
    <property type="molecule type" value="Genomic_DNA"/>
</dbReference>
<evidence type="ECO:0000313" key="2">
    <source>
        <dbReference type="EMBL" id="GAA0262808.1"/>
    </source>
</evidence>
<evidence type="ECO:0000259" key="1">
    <source>
        <dbReference type="Pfam" id="PF00144"/>
    </source>
</evidence>
<keyword evidence="2" id="KW-0378">Hydrolase</keyword>
<dbReference type="Proteomes" id="UP001500416">
    <property type="component" value="Unassembled WGS sequence"/>
</dbReference>
<dbReference type="InterPro" id="IPR012338">
    <property type="entry name" value="Beta-lactam/transpept-like"/>
</dbReference>
<name>A0ABN0UW16_9PSEU</name>
<reference evidence="2 3" key="1">
    <citation type="journal article" date="2019" name="Int. J. Syst. Evol. Microbiol.">
        <title>The Global Catalogue of Microorganisms (GCM) 10K type strain sequencing project: providing services to taxonomists for standard genome sequencing and annotation.</title>
        <authorList>
            <consortium name="The Broad Institute Genomics Platform"/>
            <consortium name="The Broad Institute Genome Sequencing Center for Infectious Disease"/>
            <person name="Wu L."/>
            <person name="Ma J."/>
        </authorList>
    </citation>
    <scope>NUCLEOTIDE SEQUENCE [LARGE SCALE GENOMIC DNA]</scope>
    <source>
        <strain evidence="2 3">JCM 3380</strain>
    </source>
</reference>
<dbReference type="Gene3D" id="3.40.710.10">
    <property type="entry name" value="DD-peptidase/beta-lactamase superfamily"/>
    <property type="match status" value="1"/>
</dbReference>